<dbReference type="AlphaFoldDB" id="A0A239BZB0"/>
<evidence type="ECO:0000313" key="1">
    <source>
        <dbReference type="EMBL" id="SNS12483.1"/>
    </source>
</evidence>
<organism evidence="1 2">
    <name type="scientific">Noviherbaspirillum humi</name>
    <dbReference type="NCBI Taxonomy" id="1688639"/>
    <lineage>
        <taxon>Bacteria</taxon>
        <taxon>Pseudomonadati</taxon>
        <taxon>Pseudomonadota</taxon>
        <taxon>Betaproteobacteria</taxon>
        <taxon>Burkholderiales</taxon>
        <taxon>Oxalobacteraceae</taxon>
        <taxon>Noviherbaspirillum</taxon>
    </lineage>
</organism>
<proteinExistence type="predicted"/>
<keyword evidence="2" id="KW-1185">Reference proteome</keyword>
<accession>A0A239BZB0</accession>
<dbReference type="Proteomes" id="UP000198284">
    <property type="component" value="Unassembled WGS sequence"/>
</dbReference>
<dbReference type="EMBL" id="FZOT01000001">
    <property type="protein sequence ID" value="SNS12483.1"/>
    <property type="molecule type" value="Genomic_DNA"/>
</dbReference>
<reference evidence="1 2" key="1">
    <citation type="submission" date="2017-06" db="EMBL/GenBank/DDBJ databases">
        <authorList>
            <person name="Kim H.J."/>
            <person name="Triplett B.A."/>
        </authorList>
    </citation>
    <scope>NUCLEOTIDE SEQUENCE [LARGE SCALE GENOMIC DNA]</scope>
    <source>
        <strain evidence="1 2">U15</strain>
    </source>
</reference>
<protein>
    <submittedName>
        <fullName evidence="1">Uncharacterized protein</fullName>
    </submittedName>
</protein>
<evidence type="ECO:0000313" key="2">
    <source>
        <dbReference type="Proteomes" id="UP000198284"/>
    </source>
</evidence>
<sequence>METNGEEKRAIVAARFSRISNLAFLASRKNPLVLQPGS</sequence>
<name>A0A239BZB0_9BURK</name>
<gene>
    <name evidence="1" type="ORF">SAMN06265795_101138</name>
</gene>